<keyword evidence="2" id="KW-1185">Reference proteome</keyword>
<dbReference type="Proteomes" id="UP001222027">
    <property type="component" value="Unassembled WGS sequence"/>
</dbReference>
<reference evidence="1 2" key="1">
    <citation type="submission" date="2022-12" db="EMBL/GenBank/DDBJ databases">
        <title>Chromosome-scale assembly of the Ensete ventricosum genome.</title>
        <authorList>
            <person name="Dussert Y."/>
            <person name="Stocks J."/>
            <person name="Wendawek A."/>
            <person name="Woldeyes F."/>
            <person name="Nichols R.A."/>
            <person name="Borrell J.S."/>
        </authorList>
    </citation>
    <scope>NUCLEOTIDE SEQUENCE [LARGE SCALE GENOMIC DNA]</scope>
    <source>
        <strain evidence="2">cv. Maze</strain>
        <tissue evidence="1">Seeds</tissue>
    </source>
</reference>
<protein>
    <submittedName>
        <fullName evidence="1">Uncharacterized protein</fullName>
    </submittedName>
</protein>
<proteinExistence type="predicted"/>
<evidence type="ECO:0000313" key="1">
    <source>
        <dbReference type="EMBL" id="KAJ8455163.1"/>
    </source>
</evidence>
<comment type="caution">
    <text evidence="1">The sequence shown here is derived from an EMBL/GenBank/DDBJ whole genome shotgun (WGS) entry which is preliminary data.</text>
</comment>
<dbReference type="AlphaFoldDB" id="A0AAX5MSV5"/>
<organism evidence="1 2">
    <name type="scientific">Ensete ventricosum</name>
    <name type="common">Abyssinian banana</name>
    <name type="synonym">Musa ensete</name>
    <dbReference type="NCBI Taxonomy" id="4639"/>
    <lineage>
        <taxon>Eukaryota</taxon>
        <taxon>Viridiplantae</taxon>
        <taxon>Streptophyta</taxon>
        <taxon>Embryophyta</taxon>
        <taxon>Tracheophyta</taxon>
        <taxon>Spermatophyta</taxon>
        <taxon>Magnoliopsida</taxon>
        <taxon>Liliopsida</taxon>
        <taxon>Zingiberales</taxon>
        <taxon>Musaceae</taxon>
        <taxon>Ensete</taxon>
    </lineage>
</organism>
<accession>A0AAX5MSV5</accession>
<gene>
    <name evidence="1" type="ORF">OPV22_035194</name>
</gene>
<evidence type="ECO:0000313" key="2">
    <source>
        <dbReference type="Proteomes" id="UP001222027"/>
    </source>
</evidence>
<dbReference type="EMBL" id="JAQQAF010000103">
    <property type="protein sequence ID" value="KAJ8455163.1"/>
    <property type="molecule type" value="Genomic_DNA"/>
</dbReference>
<sequence length="28" mass="3334">MKKDLCLLTHDLEVEFHSELCIKEFALK</sequence>
<feature type="non-terminal residue" evidence="1">
    <location>
        <position position="28"/>
    </location>
</feature>
<name>A0AAX5MSV5_ENSVE</name>